<evidence type="ECO:0000313" key="1">
    <source>
        <dbReference type="EMBL" id="MCP8968283.1"/>
    </source>
</evidence>
<reference evidence="1" key="1">
    <citation type="submission" date="2022-07" db="EMBL/GenBank/DDBJ databases">
        <authorList>
            <person name="Li W.-J."/>
            <person name="Deng Q.-Q."/>
        </authorList>
    </citation>
    <scope>NUCLEOTIDE SEQUENCE</scope>
    <source>
        <strain evidence="1">SYSU M60031</strain>
    </source>
</reference>
<dbReference type="Pfam" id="PF08282">
    <property type="entry name" value="Hydrolase_3"/>
    <property type="match status" value="1"/>
</dbReference>
<dbReference type="Gene3D" id="3.40.50.1000">
    <property type="entry name" value="HAD superfamily/HAD-like"/>
    <property type="match status" value="1"/>
</dbReference>
<organism evidence="1 2">
    <name type="scientific">Ectobacillus ponti</name>
    <dbReference type="NCBI Taxonomy" id="2961894"/>
    <lineage>
        <taxon>Bacteria</taxon>
        <taxon>Bacillati</taxon>
        <taxon>Bacillota</taxon>
        <taxon>Bacilli</taxon>
        <taxon>Bacillales</taxon>
        <taxon>Bacillaceae</taxon>
        <taxon>Ectobacillus</taxon>
    </lineage>
</organism>
<comment type="caution">
    <text evidence="1">The sequence shown here is derived from an EMBL/GenBank/DDBJ whole genome shotgun (WGS) entry which is preliminary data.</text>
</comment>
<dbReference type="EMBL" id="JANCLT010000003">
    <property type="protein sequence ID" value="MCP8968283.1"/>
    <property type="molecule type" value="Genomic_DNA"/>
</dbReference>
<evidence type="ECO:0000313" key="2">
    <source>
        <dbReference type="Proteomes" id="UP001156102"/>
    </source>
</evidence>
<dbReference type="PANTHER" id="PTHR10000">
    <property type="entry name" value="PHOSPHOSERINE PHOSPHATASE"/>
    <property type="match status" value="1"/>
</dbReference>
<dbReference type="PANTHER" id="PTHR10000:SF23">
    <property type="entry name" value="5-AMINO-6-(5-PHOSPHO-D-RIBITYLAMINO)URACIL PHOSPHATASE YITU"/>
    <property type="match status" value="1"/>
</dbReference>
<accession>A0AA41X6V2</accession>
<dbReference type="InterPro" id="IPR036412">
    <property type="entry name" value="HAD-like_sf"/>
</dbReference>
<dbReference type="PROSITE" id="PS01228">
    <property type="entry name" value="COF_1"/>
    <property type="match status" value="1"/>
</dbReference>
<keyword evidence="1" id="KW-0378">Hydrolase</keyword>
<dbReference type="GO" id="GO:0005829">
    <property type="term" value="C:cytosol"/>
    <property type="evidence" value="ECO:0007669"/>
    <property type="project" value="TreeGrafter"/>
</dbReference>
<dbReference type="AlphaFoldDB" id="A0AA41X6V2"/>
<dbReference type="SFLD" id="SFLDG01140">
    <property type="entry name" value="C2.B:_Phosphomannomutase_and_P"/>
    <property type="match status" value="1"/>
</dbReference>
<dbReference type="InterPro" id="IPR000150">
    <property type="entry name" value="Cof"/>
</dbReference>
<dbReference type="InterPro" id="IPR006379">
    <property type="entry name" value="HAD-SF_hydro_IIB"/>
</dbReference>
<dbReference type="GO" id="GO:0000287">
    <property type="term" value="F:magnesium ion binding"/>
    <property type="evidence" value="ECO:0007669"/>
    <property type="project" value="TreeGrafter"/>
</dbReference>
<keyword evidence="2" id="KW-1185">Reference proteome</keyword>
<dbReference type="NCBIfam" id="TIGR00099">
    <property type="entry name" value="Cof-subfamily"/>
    <property type="match status" value="1"/>
</dbReference>
<dbReference type="InterPro" id="IPR023214">
    <property type="entry name" value="HAD_sf"/>
</dbReference>
<dbReference type="RefSeq" id="WP_254758198.1">
    <property type="nucleotide sequence ID" value="NZ_JANCLT010000003.1"/>
</dbReference>
<dbReference type="GO" id="GO:0016791">
    <property type="term" value="F:phosphatase activity"/>
    <property type="evidence" value="ECO:0007669"/>
    <property type="project" value="TreeGrafter"/>
</dbReference>
<dbReference type="CDD" id="cd07516">
    <property type="entry name" value="HAD_Pase"/>
    <property type="match status" value="1"/>
</dbReference>
<dbReference type="Gene3D" id="3.30.1240.10">
    <property type="match status" value="1"/>
</dbReference>
<gene>
    <name evidence="1" type="ORF">NK662_06980</name>
</gene>
<dbReference type="Proteomes" id="UP001156102">
    <property type="component" value="Unassembled WGS sequence"/>
</dbReference>
<protein>
    <submittedName>
        <fullName evidence="1">Cof-type HAD-IIB family hydrolase</fullName>
    </submittedName>
</protein>
<dbReference type="SUPFAM" id="SSF56784">
    <property type="entry name" value="HAD-like"/>
    <property type="match status" value="1"/>
</dbReference>
<proteinExistence type="predicted"/>
<dbReference type="SFLD" id="SFLDS00003">
    <property type="entry name" value="Haloacid_Dehalogenase"/>
    <property type="match status" value="1"/>
</dbReference>
<name>A0AA41X6V2_9BACI</name>
<sequence>MEKYLIAVDLDGTLLTDQKTISERTKNTIARARQLGHHVVISTGRPYRASYMYYQEMGLDTPIINFNGAYIHHPLDPSWGTYHTPLELETAHTIIRACADFGVKNIYAEVIDDVYVREIDEGMRHIFQFGSPKVYTGDLLHLLEDAPTCLLIDAHEHEVESIRAHLTDVHAEVIDHRRWAAPWHIVEIVKSGMNKAVGLQRVADFYGIPQERVVAFGDEDNDFEMIEFAGHGIAMGNGIDELKRRANAVTLSNQDDGVAVYLENLLRL</sequence>
<dbReference type="NCBIfam" id="TIGR01484">
    <property type="entry name" value="HAD-SF-IIB"/>
    <property type="match status" value="1"/>
</dbReference>